<dbReference type="AlphaFoldDB" id="A0A9P3BF94"/>
<name>A0A9P3BF94_9EURO</name>
<protein>
    <submittedName>
        <fullName evidence="1">Uncharacterized protein</fullName>
    </submittedName>
</protein>
<dbReference type="OrthoDB" id="4505173at2759"/>
<organism evidence="1 2">
    <name type="scientific">Aspergillus pseudoviridinutans</name>
    <dbReference type="NCBI Taxonomy" id="1517512"/>
    <lineage>
        <taxon>Eukaryota</taxon>
        <taxon>Fungi</taxon>
        <taxon>Dikarya</taxon>
        <taxon>Ascomycota</taxon>
        <taxon>Pezizomycotina</taxon>
        <taxon>Eurotiomycetes</taxon>
        <taxon>Eurotiomycetidae</taxon>
        <taxon>Eurotiales</taxon>
        <taxon>Aspergillaceae</taxon>
        <taxon>Aspergillus</taxon>
        <taxon>Aspergillus subgen. Fumigati</taxon>
    </lineage>
</organism>
<dbReference type="EMBL" id="BHVY01000006">
    <property type="protein sequence ID" value="GIJ90102.1"/>
    <property type="molecule type" value="Genomic_DNA"/>
</dbReference>
<accession>A0A9P3BF94</accession>
<dbReference type="Proteomes" id="UP001043456">
    <property type="component" value="Unassembled WGS sequence"/>
</dbReference>
<keyword evidence="2" id="KW-1185">Reference proteome</keyword>
<proteinExistence type="predicted"/>
<evidence type="ECO:0000313" key="2">
    <source>
        <dbReference type="Proteomes" id="UP001043456"/>
    </source>
</evidence>
<dbReference type="GeneID" id="67007662"/>
<reference evidence="1 2" key="1">
    <citation type="submission" date="2018-10" db="EMBL/GenBank/DDBJ databases">
        <title>Pan-genome distribution and transcriptional activeness of fungal secondary metabolism genes in Aspergillus section Fumigati.</title>
        <authorList>
            <person name="Takahashi H."/>
            <person name="Umemura M."/>
            <person name="Ninomiya A."/>
            <person name="Kusuya Y."/>
            <person name="Urayama S."/>
            <person name="Shimizu M."/>
            <person name="Watanabe A."/>
            <person name="Kamei K."/>
            <person name="Yaguchi T."/>
            <person name="Hagiwara D."/>
        </authorList>
    </citation>
    <scope>NUCLEOTIDE SEQUENCE [LARGE SCALE GENOMIC DNA]</scope>
    <source>
        <strain evidence="1 2">IFM 55266</strain>
    </source>
</reference>
<comment type="caution">
    <text evidence="1">The sequence shown here is derived from an EMBL/GenBank/DDBJ whole genome shotgun (WGS) entry which is preliminary data.</text>
</comment>
<evidence type="ECO:0000313" key="1">
    <source>
        <dbReference type="EMBL" id="GIJ90102.1"/>
    </source>
</evidence>
<dbReference type="RefSeq" id="XP_043160848.1">
    <property type="nucleotide sequence ID" value="XM_043304913.1"/>
</dbReference>
<gene>
    <name evidence="1" type="ORF">Asppvi_009052</name>
</gene>
<sequence length="865" mass="97557">MDNTETPDINSFIQSVPEVQKLRSDNHDYKLQQDDVFQGIRRELEKRLDRPDDEKEEWLLQLAELDLTDEHADDNEINTLASLLTNYVVDYPWIYDHSTVIQLGNGSEPVSSTIEKIKHSDYTLGLAGMFPHIRESASNENDQSTPTPSNNAERKGEFISQFRDHVTISDNDTRKCATINFLLRSEEYSERVLKNLLSHIEKDGHIKIPYLRLNPAWNGSLEDDKYIVMAAIKLDTIRDLITTCYRLTESTLLRSIPFVLGALGGLLLGARIWSELNSRDSLSQVMEALRRVFDDIGVKIPIENEQEELSIDKIRSMIALATQFLCLVLQSYVRGSMTPFHFDFLVCRVSDFVLQGDHALPDLPSIYASSQKLSCLGDMLRQEVLVFGLREPFQERIDIVATPSQLVDMWGPGELIVKKANPSNESGDSSIVGIKIWGGVILSTGKSIQGIQMWHWLPQRHIDIDRLNLSTYTETGLNTPIRIGATSLVEVNPIGPARLNKGCPRTGDCTTQFETTFSSSLKVIGTKDSRIATQSIQAGLQAGQFVNIIANSTLIRKPGRTAKEQILNATGLFEVRLADFDRIWGLFLSPCTGIMCRARLRELVAFFCLRCSPKQIPPSPIAAREESMHEFAKAMCGEASLNDWFESLIPDDKSDDFSFREGLQHRIISLFNGVLDMIKETGILENGDLAVAWLSSGNALNTLTLSARQHPWIKVLSDSSLTATFACISPHCFQTMDCSCQNDEWRLPSEFRLSTKIDMFGQYLQPESPRRYALRIQKSYPINSSTLNILAKINGVIVRADTDPCYYITIKKSVLPLDLIRYTRYLPFLRENNSPNAVNVVISSGSKYVHHLEELRQQGKLKIQQ</sequence>